<proteinExistence type="predicted"/>
<keyword evidence="1" id="KW-1133">Transmembrane helix</keyword>
<dbReference type="AlphaFoldDB" id="A0A9W8Z6A6"/>
<evidence type="ECO:0000313" key="2">
    <source>
        <dbReference type="EMBL" id="KAJ4398805.1"/>
    </source>
</evidence>
<reference evidence="2" key="1">
    <citation type="submission" date="2022-10" db="EMBL/GenBank/DDBJ databases">
        <title>Tapping the CABI collections for fungal endophytes: first genome assemblies for Collariella, Neodidymelliopsis, Ascochyta clinopodiicola, Didymella pomorum, Didymosphaeria variabile, Neocosmospora piperis and Neocucurbitaria cava.</title>
        <authorList>
            <person name="Hill R."/>
        </authorList>
    </citation>
    <scope>NUCLEOTIDE SEQUENCE</scope>
    <source>
        <strain evidence="2">IMI 355091</strain>
    </source>
</reference>
<sequence length="512" mass="56994">MAPKTPYETVIQTDAELYDNNDASPPVLQRILHQHPLHPISGYDDSKNDQTGAGSTQWSVGLMTPFVIIGFFILATVVAIAHFLYCHFLDQKFVDDTIPQSWNAALSVAIARAFSVTLAASASTAFTQLLWWYLRRKALSLSKIDALFSLNTSPTRLYELGLLSTTPMLWFFGLLLPMISIATIFPPGSLVVQQLPDVRQSMMQVPTLDIDYRGNGSAAAFFEYAAFQSDIDGNYFAHVRYTNFIQDVTLEVVKEDPVESTIGGLNNRNPFYQVLESTPLQNGSINASSMSISLDDVYKLRHYYQILALRDTLVRPMSGYVIAYGDFQVDIYKYNTTIQETPLADPVYDEATFTYKDIYFKLSPSIVEQLMRNVTISMLNDALTNTTTEVTTTVFKAAYEFQDKPRLIVVYAVTLGVCLVFIILGLFALYQNGTPAYSGGFLQILCTTAHGESIINHLAKEASFTGTEHIPKDLAHLKVRYGLVTDIGSEKRYAAFGTVEETEVLLKGSSAQ</sequence>
<feature type="transmembrane region" description="Helical" evidence="1">
    <location>
        <begin position="408"/>
        <end position="430"/>
    </location>
</feature>
<dbReference type="Proteomes" id="UP001140510">
    <property type="component" value="Unassembled WGS sequence"/>
</dbReference>
<feature type="transmembrane region" description="Helical" evidence="1">
    <location>
        <begin position="168"/>
        <end position="192"/>
    </location>
</feature>
<name>A0A9W8Z6A6_9PLEO</name>
<dbReference type="OrthoDB" id="5322539at2759"/>
<gene>
    <name evidence="2" type="ORF">N0V91_009935</name>
</gene>
<comment type="caution">
    <text evidence="2">The sequence shown here is derived from an EMBL/GenBank/DDBJ whole genome shotgun (WGS) entry which is preliminary data.</text>
</comment>
<accession>A0A9W8Z6A6</accession>
<keyword evidence="1" id="KW-0812">Transmembrane</keyword>
<evidence type="ECO:0000313" key="3">
    <source>
        <dbReference type="Proteomes" id="UP001140510"/>
    </source>
</evidence>
<dbReference type="EMBL" id="JAPEVA010000121">
    <property type="protein sequence ID" value="KAJ4398805.1"/>
    <property type="molecule type" value="Genomic_DNA"/>
</dbReference>
<keyword evidence="1" id="KW-0472">Membrane</keyword>
<organism evidence="2 3">
    <name type="scientific">Didymella pomorum</name>
    <dbReference type="NCBI Taxonomy" id="749634"/>
    <lineage>
        <taxon>Eukaryota</taxon>
        <taxon>Fungi</taxon>
        <taxon>Dikarya</taxon>
        <taxon>Ascomycota</taxon>
        <taxon>Pezizomycotina</taxon>
        <taxon>Dothideomycetes</taxon>
        <taxon>Pleosporomycetidae</taxon>
        <taxon>Pleosporales</taxon>
        <taxon>Pleosporineae</taxon>
        <taxon>Didymellaceae</taxon>
        <taxon>Didymella</taxon>
    </lineage>
</organism>
<dbReference type="PANTHER" id="PTHR35041:SF6">
    <property type="entry name" value="FORMYLMETHIONINE DEFORMYLASE-LIKE PROTEIN-RELATED"/>
    <property type="match status" value="1"/>
</dbReference>
<protein>
    <submittedName>
        <fullName evidence="2">Uncharacterized protein</fullName>
    </submittedName>
</protein>
<evidence type="ECO:0000256" key="1">
    <source>
        <dbReference type="SAM" id="Phobius"/>
    </source>
</evidence>
<feature type="transmembrane region" description="Helical" evidence="1">
    <location>
        <begin position="109"/>
        <end position="134"/>
    </location>
</feature>
<dbReference type="PANTHER" id="PTHR35041">
    <property type="entry name" value="MEDIATOR OF RNA POLYMERASE II TRANSCRIPTION SUBUNIT 1"/>
    <property type="match status" value="1"/>
</dbReference>
<keyword evidence="3" id="KW-1185">Reference proteome</keyword>
<feature type="transmembrane region" description="Helical" evidence="1">
    <location>
        <begin position="66"/>
        <end position="88"/>
    </location>
</feature>